<feature type="transmembrane region" description="Helical" evidence="1">
    <location>
        <begin position="70"/>
        <end position="91"/>
    </location>
</feature>
<feature type="transmembrane region" description="Helical" evidence="1">
    <location>
        <begin position="219"/>
        <end position="243"/>
    </location>
</feature>
<feature type="signal peptide" evidence="2">
    <location>
        <begin position="1"/>
        <end position="34"/>
    </location>
</feature>
<comment type="caution">
    <text evidence="3">The sequence shown here is derived from an EMBL/GenBank/DDBJ whole genome shotgun (WGS) entry which is preliminary data.</text>
</comment>
<evidence type="ECO:0000256" key="2">
    <source>
        <dbReference type="SAM" id="SignalP"/>
    </source>
</evidence>
<keyword evidence="2" id="KW-0732">Signal</keyword>
<keyword evidence="1" id="KW-0812">Transmembrane</keyword>
<gene>
    <name evidence="3" type="ORF">QBC35DRAFT_234456</name>
</gene>
<reference evidence="3" key="1">
    <citation type="journal article" date="2023" name="Mol. Phylogenet. Evol.">
        <title>Genome-scale phylogeny and comparative genomics of the fungal order Sordariales.</title>
        <authorList>
            <person name="Hensen N."/>
            <person name="Bonometti L."/>
            <person name="Westerberg I."/>
            <person name="Brannstrom I.O."/>
            <person name="Guillou S."/>
            <person name="Cros-Aarteil S."/>
            <person name="Calhoun S."/>
            <person name="Haridas S."/>
            <person name="Kuo A."/>
            <person name="Mondo S."/>
            <person name="Pangilinan J."/>
            <person name="Riley R."/>
            <person name="LaButti K."/>
            <person name="Andreopoulos B."/>
            <person name="Lipzen A."/>
            <person name="Chen C."/>
            <person name="Yan M."/>
            <person name="Daum C."/>
            <person name="Ng V."/>
            <person name="Clum A."/>
            <person name="Steindorff A."/>
            <person name="Ohm R.A."/>
            <person name="Martin F."/>
            <person name="Silar P."/>
            <person name="Natvig D.O."/>
            <person name="Lalanne C."/>
            <person name="Gautier V."/>
            <person name="Ament-Velasquez S.L."/>
            <person name="Kruys A."/>
            <person name="Hutchinson M.I."/>
            <person name="Powell A.J."/>
            <person name="Barry K."/>
            <person name="Miller A.N."/>
            <person name="Grigoriev I.V."/>
            <person name="Debuchy R."/>
            <person name="Gladieux P."/>
            <person name="Hiltunen Thoren M."/>
            <person name="Johannesson H."/>
        </authorList>
    </citation>
    <scope>NUCLEOTIDE SEQUENCE</scope>
    <source>
        <strain evidence="3">PSN309</strain>
    </source>
</reference>
<keyword evidence="1" id="KW-1133">Transmembrane helix</keyword>
<keyword evidence="4" id="KW-1185">Reference proteome</keyword>
<reference evidence="3" key="2">
    <citation type="submission" date="2023-05" db="EMBL/GenBank/DDBJ databases">
        <authorList>
            <consortium name="Lawrence Berkeley National Laboratory"/>
            <person name="Steindorff A."/>
            <person name="Hensen N."/>
            <person name="Bonometti L."/>
            <person name="Westerberg I."/>
            <person name="Brannstrom I.O."/>
            <person name="Guillou S."/>
            <person name="Cros-Aarteil S."/>
            <person name="Calhoun S."/>
            <person name="Haridas S."/>
            <person name="Kuo A."/>
            <person name="Mondo S."/>
            <person name="Pangilinan J."/>
            <person name="Riley R."/>
            <person name="Labutti K."/>
            <person name="Andreopoulos B."/>
            <person name="Lipzen A."/>
            <person name="Chen C."/>
            <person name="Yanf M."/>
            <person name="Daum C."/>
            <person name="Ng V."/>
            <person name="Clum A."/>
            <person name="Ohm R."/>
            <person name="Martin F."/>
            <person name="Silar P."/>
            <person name="Natvig D."/>
            <person name="Lalanne C."/>
            <person name="Gautier V."/>
            <person name="Ament-Velasquez S.L."/>
            <person name="Kruys A."/>
            <person name="Hutchinson M.I."/>
            <person name="Powell A.J."/>
            <person name="Barry K."/>
            <person name="Miller A.N."/>
            <person name="Grigoriev I.V."/>
            <person name="Debuchy R."/>
            <person name="Gladieux P."/>
            <person name="Thoren M.H."/>
            <person name="Johannesson H."/>
        </authorList>
    </citation>
    <scope>NUCLEOTIDE SEQUENCE</scope>
    <source>
        <strain evidence="3">PSN309</strain>
    </source>
</reference>
<evidence type="ECO:0000313" key="4">
    <source>
        <dbReference type="Proteomes" id="UP001302126"/>
    </source>
</evidence>
<sequence>MQQKQYPSRLPLGHPLAMIALFLVAALCTRQAEAASIPSNSTIPTPPNNSTHRNDDNFALQIQQDMTCYALPYGAIGTISHVLTFYSSWCWAAGRCPLKPWTELQMVKLDTAIFFVSFIITFSLSVNTLVRCQGTEELQCVAVWKLFLAVTAFAMELYGVFWQEPEKGGFSLTTIWTFFMIPYLLSSIAGIAGLASAVMNYNDDADRNPPGVTPLLPHWLWICTFCVISVLGIMVGGMLLVLVYLQQMLWDEGRVWRTLKGVVIAMIVMNAIYSDWALAFLANDMIGQGEGRTGQTLTWVYFFAKRLAMLSF</sequence>
<keyword evidence="1" id="KW-0472">Membrane</keyword>
<accession>A0AAN6WSG0</accession>
<feature type="transmembrane region" description="Helical" evidence="1">
    <location>
        <begin position="255"/>
        <end position="273"/>
    </location>
</feature>
<organism evidence="3 4">
    <name type="scientific">Podospora australis</name>
    <dbReference type="NCBI Taxonomy" id="1536484"/>
    <lineage>
        <taxon>Eukaryota</taxon>
        <taxon>Fungi</taxon>
        <taxon>Dikarya</taxon>
        <taxon>Ascomycota</taxon>
        <taxon>Pezizomycotina</taxon>
        <taxon>Sordariomycetes</taxon>
        <taxon>Sordariomycetidae</taxon>
        <taxon>Sordariales</taxon>
        <taxon>Podosporaceae</taxon>
        <taxon>Podospora</taxon>
    </lineage>
</organism>
<name>A0AAN6WSG0_9PEZI</name>
<dbReference type="Proteomes" id="UP001302126">
    <property type="component" value="Unassembled WGS sequence"/>
</dbReference>
<feature type="transmembrane region" description="Helical" evidence="1">
    <location>
        <begin position="174"/>
        <end position="199"/>
    </location>
</feature>
<proteinExistence type="predicted"/>
<dbReference type="EMBL" id="MU864404">
    <property type="protein sequence ID" value="KAK4187335.1"/>
    <property type="molecule type" value="Genomic_DNA"/>
</dbReference>
<protein>
    <submittedName>
        <fullName evidence="3">Uncharacterized protein</fullName>
    </submittedName>
</protein>
<feature type="transmembrane region" description="Helical" evidence="1">
    <location>
        <begin position="142"/>
        <end position="162"/>
    </location>
</feature>
<evidence type="ECO:0000313" key="3">
    <source>
        <dbReference type="EMBL" id="KAK4187335.1"/>
    </source>
</evidence>
<feature type="chain" id="PRO_5042917863" evidence="2">
    <location>
        <begin position="35"/>
        <end position="312"/>
    </location>
</feature>
<evidence type="ECO:0000256" key="1">
    <source>
        <dbReference type="SAM" id="Phobius"/>
    </source>
</evidence>
<feature type="transmembrane region" description="Helical" evidence="1">
    <location>
        <begin position="112"/>
        <end position="130"/>
    </location>
</feature>
<dbReference type="AlphaFoldDB" id="A0AAN6WSG0"/>